<feature type="compositionally biased region" description="Pro residues" evidence="1">
    <location>
        <begin position="126"/>
        <end position="136"/>
    </location>
</feature>
<dbReference type="Proteomes" id="UP000070168">
    <property type="component" value="Unassembled WGS sequence"/>
</dbReference>
<feature type="compositionally biased region" description="Polar residues" evidence="1">
    <location>
        <begin position="154"/>
        <end position="179"/>
    </location>
</feature>
<keyword evidence="3" id="KW-1185">Reference proteome</keyword>
<dbReference type="AlphaFoldDB" id="A0A135LLI5"/>
<feature type="region of interest" description="Disordered" evidence="1">
    <location>
        <begin position="207"/>
        <end position="307"/>
    </location>
</feature>
<feature type="compositionally biased region" description="Polar residues" evidence="1">
    <location>
        <begin position="94"/>
        <end position="105"/>
    </location>
</feature>
<feature type="region of interest" description="Disordered" evidence="1">
    <location>
        <begin position="1"/>
        <end position="142"/>
    </location>
</feature>
<dbReference type="EMBL" id="LHQR01000048">
    <property type="protein sequence ID" value="KXG49832.1"/>
    <property type="molecule type" value="Genomic_DNA"/>
</dbReference>
<feature type="compositionally biased region" description="Polar residues" evidence="1">
    <location>
        <begin position="233"/>
        <end position="252"/>
    </location>
</feature>
<comment type="caution">
    <text evidence="2">The sequence shown here is derived from an EMBL/GenBank/DDBJ whole genome shotgun (WGS) entry which is preliminary data.</text>
</comment>
<accession>A0A135LLI5</accession>
<protein>
    <submittedName>
        <fullName evidence="2">Uncharacterized protein</fullName>
    </submittedName>
</protein>
<name>A0A135LLI5_PENPA</name>
<feature type="region of interest" description="Disordered" evidence="1">
    <location>
        <begin position="154"/>
        <end position="192"/>
    </location>
</feature>
<proteinExistence type="predicted"/>
<feature type="compositionally biased region" description="Low complexity" evidence="1">
    <location>
        <begin position="253"/>
        <end position="270"/>
    </location>
</feature>
<reference evidence="2 3" key="1">
    <citation type="journal article" date="2016" name="BMC Genomics">
        <title>Genome sequencing and secondary metabolism of the postharvest pathogen Penicillium griseofulvum.</title>
        <authorList>
            <person name="Banani H."/>
            <person name="Marcet-Houben M."/>
            <person name="Ballester A.R."/>
            <person name="Abbruscato P."/>
            <person name="Gonzalez-Candelas L."/>
            <person name="Gabaldon T."/>
            <person name="Spadaro D."/>
        </authorList>
    </citation>
    <scope>NUCLEOTIDE SEQUENCE [LARGE SCALE GENOMIC DNA]</scope>
    <source>
        <strain evidence="2 3">PG3</strain>
    </source>
</reference>
<feature type="compositionally biased region" description="Acidic residues" evidence="1">
    <location>
        <begin position="397"/>
        <end position="406"/>
    </location>
</feature>
<feature type="compositionally biased region" description="Polar residues" evidence="1">
    <location>
        <begin position="284"/>
        <end position="307"/>
    </location>
</feature>
<dbReference type="RefSeq" id="XP_040648368.1">
    <property type="nucleotide sequence ID" value="XM_040793513.1"/>
</dbReference>
<evidence type="ECO:0000313" key="3">
    <source>
        <dbReference type="Proteomes" id="UP000070168"/>
    </source>
</evidence>
<feature type="region of interest" description="Disordered" evidence="1">
    <location>
        <begin position="653"/>
        <end position="745"/>
    </location>
</feature>
<gene>
    <name evidence="2" type="ORF">PGRI_058000</name>
</gene>
<sequence>MSSLATLGEVTESNHLSSPPPKTSISISKEDIALSAVEGILELPAENTPRQTPDPNEDDTGFHLGMKPVSPEWPLPAPAPERSSRIPVSDERNSSGPSDSTTFEESPTRLRGGSIASQTAGLMPGHPIPPPPPSAYPPDRFSYARNDSVMRLSSMSLDTTNSSILDDGRNGSSADTDMTSPIFPSGTSVPFSAADVGVKDGRRSFIATNTSIPPMHNFPIRSSSTIENRHKSASSSPRRSLTTHHLGSSNRFSGTSRRSDSMSSSNPPSRHASRSGTPVKHLGYQNQAPPDWRSSGSHMPSVPHANQFQFGMDDPFYVDSPGGGIMFQQVRSPGKASNIMKPPSPSQRDSLSSQRGNLPSALKGGNSKRKGHRRQNCVRISIHPPMTFGSSTFSPTVEEEPEDFDKMEEVDLRETSINNPAKSLPSLPPSSTSPQSSSRRSKYGSRHGKPGLGLGSLGPLVEEPQPPIDDDSPCKKRTRAPSVMPSKTPPLENKRALPELFTSLPSSHGNALSHTPSPERVPPAWRLSETPFTSYENAPGSPRRSAVKGPRSQPGVSAARSQPTRVPSTPDHALDSPLTSPSPLPHIMSITGTEGSDWRRSRDSLHHRKTDGSNRSVRRARDSLCSLDKPVRDAAALYGTPRRFAMVQDRVTIFEDSKRTSPTKSSVRPPTGSFRTPESSPVRAKNSRPRSMPNNQRLPPYMPSQHAPSTPTSPRRRTPNGKMLGVGIGTATPASLYDGDGFLRE</sequence>
<feature type="compositionally biased region" description="Polar residues" evidence="1">
    <location>
        <begin position="503"/>
        <end position="516"/>
    </location>
</feature>
<dbReference type="GeneID" id="63708813"/>
<feature type="compositionally biased region" description="Polar residues" evidence="1">
    <location>
        <begin position="1"/>
        <end position="16"/>
    </location>
</feature>
<feature type="compositionally biased region" description="Basic residues" evidence="1">
    <location>
        <begin position="439"/>
        <end position="449"/>
    </location>
</feature>
<evidence type="ECO:0000313" key="2">
    <source>
        <dbReference type="EMBL" id="KXG49832.1"/>
    </source>
</evidence>
<feature type="compositionally biased region" description="Basic and acidic residues" evidence="1">
    <location>
        <begin position="82"/>
        <end position="93"/>
    </location>
</feature>
<feature type="compositionally biased region" description="Polar residues" evidence="1">
    <location>
        <begin position="660"/>
        <end position="679"/>
    </location>
</feature>
<dbReference type="OMA" id="HPPITFG"/>
<evidence type="ECO:0000256" key="1">
    <source>
        <dbReference type="SAM" id="MobiDB-lite"/>
    </source>
</evidence>
<feature type="region of interest" description="Disordered" evidence="1">
    <location>
        <begin position="418"/>
        <end position="625"/>
    </location>
</feature>
<feature type="region of interest" description="Disordered" evidence="1">
    <location>
        <begin position="333"/>
        <end position="406"/>
    </location>
</feature>
<feature type="compositionally biased region" description="Polar residues" evidence="1">
    <location>
        <begin position="346"/>
        <end position="357"/>
    </location>
</feature>
<organism evidence="2 3">
    <name type="scientific">Penicillium patulum</name>
    <name type="common">Penicillium griseofulvum</name>
    <dbReference type="NCBI Taxonomy" id="5078"/>
    <lineage>
        <taxon>Eukaryota</taxon>
        <taxon>Fungi</taxon>
        <taxon>Dikarya</taxon>
        <taxon>Ascomycota</taxon>
        <taxon>Pezizomycotina</taxon>
        <taxon>Eurotiomycetes</taxon>
        <taxon>Eurotiomycetidae</taxon>
        <taxon>Eurotiales</taxon>
        <taxon>Aspergillaceae</taxon>
        <taxon>Penicillium</taxon>
    </lineage>
</organism>
<dbReference type="OrthoDB" id="3546893at2759"/>
<feature type="compositionally biased region" description="Basic residues" evidence="1">
    <location>
        <begin position="366"/>
        <end position="376"/>
    </location>
</feature>
<feature type="compositionally biased region" description="Low complexity" evidence="1">
    <location>
        <begin position="423"/>
        <end position="438"/>
    </location>
</feature>